<feature type="region of interest" description="Disordered" evidence="4">
    <location>
        <begin position="430"/>
        <end position="465"/>
    </location>
</feature>
<feature type="repeat" description="ANK" evidence="3">
    <location>
        <begin position="714"/>
        <end position="736"/>
    </location>
</feature>
<dbReference type="InterPro" id="IPR036770">
    <property type="entry name" value="Ankyrin_rpt-contain_sf"/>
</dbReference>
<evidence type="ECO:0000313" key="6">
    <source>
        <dbReference type="Proteomes" id="UP001470230"/>
    </source>
</evidence>
<evidence type="ECO:0008006" key="7">
    <source>
        <dbReference type="Google" id="ProtNLM"/>
    </source>
</evidence>
<sequence length="873" mass="100173">MNDDLSPLTFIDTVEEFKSISNLQATIFKITPETIKETINEIITSKWIASQKKLMQFVHSCVLVAEYRPKQIETVAILISKLMEYANVQEKDNDTDNIDTQINEYESEDNKKPTSKSVQPNYLPLLPSFLITTIFRGLYYTKPFPKESSHLCFLFNCFKRGVFPILDIIHQIKIFSKETIKTARSLCWIFCYFAPEIEETDPLLFTKLREILDQVSKKSNFPPVFRHFYNDYENISKNNWTVFKTKRDQLHHKNTLVSRIRKDDVEFFKELLRSPEYDIDKRIVPTLYAQSSYLQNHPTLIQVAAFFGATKTFRYLLIHNADLNARDYHSMTLPQFAVAGGNIEIIRICQQNCLNFAGTLHIAALFHRIEILEWLHEEMFPELTLTMLDNDGMNVLHAATQSCFLEGMKMCLQNNRYRFNLLQAKKRKDEFKSNKRPKINLNPRNTFYSQKNTDNDDNNENNNMSGLSLENSIDDDEPFDLVRFNPTINENISILDDFVDINSRSFSGWSPIRMAVRYGHLDAVRYLLAHKSLNANVTTHAGVAPIHFACKYGDLEICHLLLDHDIGIDVNFPTEDKMTPLHFAVVNGHVHIVRYLLTIENIDVNAKDSESNTPLNLAIRYGMNVIAKLLINDSRVDVNIKSEESRSSLYLCVKYNRYSIFSELIKRDDLETNTLEGDNLPINCLHRAAQDNHYKYINDLIAIRKIDTNIVDKNGLTPLHYACQNNSIECVEALIKCKDTNVNAQSLKDKIAPIHFASNNGHKEIIFLLCSREDLDVNIRTSRQLTPLHLACMNNRCESIAALSIRDDVDFNAVNEKGATGLHIAVTKGFFNVVDVLLSSPKIDVDATLSNGLRAIDIAKGKHFNDIAHLFCS</sequence>
<accession>A0ABR2HWT9</accession>
<protein>
    <recommendedName>
        <fullName evidence="7">Ankyrin repeat protein</fullName>
    </recommendedName>
</protein>
<dbReference type="Pfam" id="PF00023">
    <property type="entry name" value="Ank"/>
    <property type="match status" value="1"/>
</dbReference>
<comment type="caution">
    <text evidence="5">The sequence shown here is derived from an EMBL/GenBank/DDBJ whole genome shotgun (WGS) entry which is preliminary data.</text>
</comment>
<organism evidence="5 6">
    <name type="scientific">Tritrichomonas musculus</name>
    <dbReference type="NCBI Taxonomy" id="1915356"/>
    <lineage>
        <taxon>Eukaryota</taxon>
        <taxon>Metamonada</taxon>
        <taxon>Parabasalia</taxon>
        <taxon>Tritrichomonadida</taxon>
        <taxon>Tritrichomonadidae</taxon>
        <taxon>Tritrichomonas</taxon>
    </lineage>
</organism>
<name>A0ABR2HWT9_9EUKA</name>
<evidence type="ECO:0000256" key="1">
    <source>
        <dbReference type="ARBA" id="ARBA00022737"/>
    </source>
</evidence>
<dbReference type="Pfam" id="PF13637">
    <property type="entry name" value="Ank_4"/>
    <property type="match status" value="1"/>
</dbReference>
<dbReference type="Proteomes" id="UP001470230">
    <property type="component" value="Unassembled WGS sequence"/>
</dbReference>
<dbReference type="SUPFAM" id="SSF48403">
    <property type="entry name" value="Ankyrin repeat"/>
    <property type="match status" value="2"/>
</dbReference>
<dbReference type="PANTHER" id="PTHR24198:SF165">
    <property type="entry name" value="ANKYRIN REPEAT-CONTAINING PROTEIN-RELATED"/>
    <property type="match status" value="1"/>
</dbReference>
<dbReference type="InterPro" id="IPR002110">
    <property type="entry name" value="Ankyrin_rpt"/>
</dbReference>
<dbReference type="PANTHER" id="PTHR24198">
    <property type="entry name" value="ANKYRIN REPEAT AND PROTEIN KINASE DOMAIN-CONTAINING PROTEIN"/>
    <property type="match status" value="1"/>
</dbReference>
<evidence type="ECO:0000256" key="3">
    <source>
        <dbReference type="PROSITE-ProRule" id="PRU00023"/>
    </source>
</evidence>
<dbReference type="EMBL" id="JAPFFF010000021">
    <property type="protein sequence ID" value="KAK8853823.1"/>
    <property type="molecule type" value="Genomic_DNA"/>
</dbReference>
<evidence type="ECO:0000313" key="5">
    <source>
        <dbReference type="EMBL" id="KAK8853823.1"/>
    </source>
</evidence>
<feature type="repeat" description="ANK" evidence="3">
    <location>
        <begin position="576"/>
        <end position="609"/>
    </location>
</feature>
<keyword evidence="1" id="KW-0677">Repeat</keyword>
<dbReference type="SMART" id="SM00248">
    <property type="entry name" value="ANK"/>
    <property type="match status" value="13"/>
</dbReference>
<keyword evidence="6" id="KW-1185">Reference proteome</keyword>
<feature type="compositionally biased region" description="Polar residues" evidence="4">
    <location>
        <begin position="442"/>
        <end position="451"/>
    </location>
</feature>
<dbReference type="Pfam" id="PF12796">
    <property type="entry name" value="Ank_2"/>
    <property type="match status" value="2"/>
</dbReference>
<dbReference type="PROSITE" id="PS50297">
    <property type="entry name" value="ANK_REP_REGION"/>
    <property type="match status" value="4"/>
</dbReference>
<keyword evidence="2 3" id="KW-0040">ANK repeat</keyword>
<feature type="repeat" description="ANK" evidence="3">
    <location>
        <begin position="541"/>
        <end position="573"/>
    </location>
</feature>
<evidence type="ECO:0000256" key="2">
    <source>
        <dbReference type="ARBA" id="ARBA00023043"/>
    </source>
</evidence>
<dbReference type="PROSITE" id="PS50088">
    <property type="entry name" value="ANK_REPEAT"/>
    <property type="match status" value="4"/>
</dbReference>
<gene>
    <name evidence="5" type="ORF">M9Y10_016366</name>
</gene>
<dbReference type="Gene3D" id="1.25.40.20">
    <property type="entry name" value="Ankyrin repeat-containing domain"/>
    <property type="match status" value="4"/>
</dbReference>
<reference evidence="5 6" key="1">
    <citation type="submission" date="2024-04" db="EMBL/GenBank/DDBJ databases">
        <title>Tritrichomonas musculus Genome.</title>
        <authorList>
            <person name="Alves-Ferreira E."/>
            <person name="Grigg M."/>
            <person name="Lorenzi H."/>
            <person name="Galac M."/>
        </authorList>
    </citation>
    <scope>NUCLEOTIDE SEQUENCE [LARGE SCALE GENOMIC DNA]</scope>
    <source>
        <strain evidence="5 6">EAF2021</strain>
    </source>
</reference>
<feature type="repeat" description="ANK" evidence="3">
    <location>
        <begin position="817"/>
        <end position="839"/>
    </location>
</feature>
<evidence type="ECO:0000256" key="4">
    <source>
        <dbReference type="SAM" id="MobiDB-lite"/>
    </source>
</evidence>
<proteinExistence type="predicted"/>